<dbReference type="RefSeq" id="WP_131278033.1">
    <property type="nucleotide sequence ID" value="NZ_CP031395.1"/>
</dbReference>
<feature type="compositionally biased region" description="Basic and acidic residues" evidence="1">
    <location>
        <begin position="1484"/>
        <end position="1494"/>
    </location>
</feature>
<dbReference type="InterPro" id="IPR011836">
    <property type="entry name" value="YhdP"/>
</dbReference>
<keyword evidence="2" id="KW-1133">Transmembrane helix</keyword>
<feature type="domain" description="YhdP central" evidence="3">
    <location>
        <begin position="21"/>
        <end position="1482"/>
    </location>
</feature>
<protein>
    <submittedName>
        <fullName evidence="4">TIGR02099 family protein</fullName>
    </submittedName>
</protein>
<keyword evidence="2" id="KW-0812">Transmembrane</keyword>
<accession>A0A4P6UIX3</accession>
<dbReference type="PANTHER" id="PTHR38690:SF1">
    <property type="entry name" value="PROTEASE"/>
    <property type="match status" value="1"/>
</dbReference>
<feature type="transmembrane region" description="Helical" evidence="2">
    <location>
        <begin position="21"/>
        <end position="48"/>
    </location>
</feature>
<gene>
    <name evidence="4" type="ORF">DW355_03845</name>
</gene>
<sequence length="1518" mass="164385">MNALPHRLNLRPTLSLQALVWLTRVVWWLVLLLGLLGCAVWAGLNFFIVPRIDSLRPMLELQATQMLGRPLRIGAIRAETEGRLLPSFELHEVVLYERAQTTGPGGAADGEASGDTTAVPALSLPRVRVELSLSALLRLGFDQLVIEQPDLTVRRTVDGRLFIAGIEVPQQSEGDGRLADWVLSQTEWRVTGGRVHWIDETRPVPAVELHGLEFRLRNGARTHEWRLDAQAPADLGGRVSLRGRFREPLFFARAGEWQRWDGLLYAELERVDLDVLKQRVVWPAELAHIHAEGGTGALRAWVDVEEGRINTMTLDVALRQLLLKLGPELPALELNRFAGRIGARWGASLGGALQDGSYEIYTEGMRFDSRDGLVWSGGDARVSLAEYRPGQTLGALRLQDIDIAVLAELARYLPLSAQAHQALRGYAPHGRIERLQANWQGVSGAMPERYEAEGSLVGLEVAAQMASELATGATPGRSTPGVAGLSVDFDMNQDGGNAKVQLRQGFLELPGLFEPARLALDPLSADLRWRVKGGGLDSVQISNARVANADLQGDFQGEWKASRVGAKGAAPSAGLGQLDLQGSLSRMDLAKLHRYLPLSLPEDARRYLRDALPRGQASQVRLRLRGDLDQFPFRQGGGEFRVTAQVQDTTFVYLPPSLQTEGQLPWPALQDLRGEFVMERASLQLRNVSAAIAGAPRVQLTQSQVQIPELGTGLRVQTDLNFTGALDEMLQRMVAASPMDVLRMSALGQARATGDAALRLRLDLPLADLKASTVQGQLLLAGNTLRPAPGLPVLTQARGLVHFSEQGFALSAVHARVLGGEVQAEGGTMPVPGALTLQSTFKSALVPVPATPLPTVQPRLRVQGQFTAQGLRQAAQDDRSGEGLHKLAALARQMEGSARYEAEFGLNEGAPEFSLRTDLRGLALSLPAPLRKSADQTLPVRVQLERRSPRDEGEVSQAMPDVATAGARRGWHDRLSLEIGRLLQLRYERVHLAEQERPRVLRGLFQLDLATQDAAQSPRDALALPDTGVRALLRLGTLDVNAWLDAVQQGTDTRSDAVHVPRGASADATRDATDPVWLDYLPTQLRVLGDRVQIGKQSLHGLEVDVTRDRGTWRAQLTAQEASGELSYRMPLVAVPDAGARATDDGGAADKAGYLHARLARLALSMTAAEVDPLRAVDPVGQSAEENRDIASLNALDLPALDVVIEQLRLGDQSLGRVEVEAGHVPAATAQNASAQTGPSWVWQLRRLRIVLPEADFTAQGQWPAVPTEAPRPGSAPSPTRRSTMDFQLAIKDGGGLLARLGKPGLIEGGAGRMQGQLAWDGLPWRPSVAVLDGSLKISIERGQFLKVEPGAARLLGVLSLQSLPRRLLFDFRDFFSDGFSFDFVRGNVKLTDGVARTNNLQMKGVVAAVLMSGQANLAQETQDLRVVIVPEINAGTASLIAAWINPAVGLTTFLAQAILRRPAIAAATQEYHVTGSWANPQMEKVDRQKDDGKASPSQEAQPDADPGASSPANAEQP</sequence>
<organism evidence="4 5">
    <name type="scientific">Hylemonella gracilis</name>
    <dbReference type="NCBI Taxonomy" id="80880"/>
    <lineage>
        <taxon>Bacteria</taxon>
        <taxon>Pseudomonadati</taxon>
        <taxon>Pseudomonadota</taxon>
        <taxon>Betaproteobacteria</taxon>
        <taxon>Burkholderiales</taxon>
        <taxon>Comamonadaceae</taxon>
        <taxon>Hylemonella</taxon>
    </lineage>
</organism>
<evidence type="ECO:0000313" key="4">
    <source>
        <dbReference type="EMBL" id="QBK04027.1"/>
    </source>
</evidence>
<dbReference type="Pfam" id="PF13116">
    <property type="entry name" value="YhdP"/>
    <property type="match status" value="1"/>
</dbReference>
<dbReference type="InterPro" id="IPR025263">
    <property type="entry name" value="YhdP_central"/>
</dbReference>
<keyword evidence="2" id="KW-0472">Membrane</keyword>
<name>A0A4P6UIX3_9BURK</name>
<dbReference type="EMBL" id="CP031395">
    <property type="protein sequence ID" value="QBK04027.1"/>
    <property type="molecule type" value="Genomic_DNA"/>
</dbReference>
<dbReference type="NCBIfam" id="TIGR02099">
    <property type="entry name" value="YhdP family protein"/>
    <property type="match status" value="1"/>
</dbReference>
<evidence type="ECO:0000256" key="2">
    <source>
        <dbReference type="SAM" id="Phobius"/>
    </source>
</evidence>
<dbReference type="KEGG" id="hgr:DW355_03845"/>
<reference evidence="4 5" key="1">
    <citation type="submission" date="2018-07" db="EMBL/GenBank/DDBJ databases">
        <title>Exploring interactions and the metabolic potential of the ultra-small soil bacteria Hylemonella gracilis.</title>
        <authorList>
            <person name="Tyc O."/>
            <person name="Kulkarni P."/>
            <person name="Gawehns F."/>
            <person name="Hundscheid M."/>
            <person name="Zweers H."/>
            <person name="Garbeva P."/>
        </authorList>
    </citation>
    <scope>NUCLEOTIDE SEQUENCE [LARGE SCALE GENOMIC DNA]</scope>
    <source>
        <strain evidence="4 5">NS1</strain>
    </source>
</reference>
<feature type="region of interest" description="Disordered" evidence="1">
    <location>
        <begin position="1478"/>
        <end position="1518"/>
    </location>
</feature>
<dbReference type="Proteomes" id="UP000292939">
    <property type="component" value="Chromosome"/>
</dbReference>
<dbReference type="OrthoDB" id="8521382at2"/>
<dbReference type="PANTHER" id="PTHR38690">
    <property type="entry name" value="PROTEASE-RELATED"/>
    <property type="match status" value="1"/>
</dbReference>
<evidence type="ECO:0000259" key="3">
    <source>
        <dbReference type="Pfam" id="PF13116"/>
    </source>
</evidence>
<evidence type="ECO:0000256" key="1">
    <source>
        <dbReference type="SAM" id="MobiDB-lite"/>
    </source>
</evidence>
<evidence type="ECO:0000313" key="5">
    <source>
        <dbReference type="Proteomes" id="UP000292939"/>
    </source>
</evidence>
<proteinExistence type="predicted"/>